<evidence type="ECO:0000313" key="2">
    <source>
        <dbReference type="Proteomes" id="UP000018001"/>
    </source>
</evidence>
<organism evidence="1 2">
    <name type="scientific">Byssochlamys spectabilis (strain No. 5 / NBRC 109023)</name>
    <name type="common">Paecilomyces variotii</name>
    <dbReference type="NCBI Taxonomy" id="1356009"/>
    <lineage>
        <taxon>Eukaryota</taxon>
        <taxon>Fungi</taxon>
        <taxon>Dikarya</taxon>
        <taxon>Ascomycota</taxon>
        <taxon>Pezizomycotina</taxon>
        <taxon>Eurotiomycetes</taxon>
        <taxon>Eurotiomycetidae</taxon>
        <taxon>Eurotiales</taxon>
        <taxon>Thermoascaceae</taxon>
        <taxon>Paecilomyces</taxon>
    </lineage>
</organism>
<dbReference type="GO" id="GO:0016301">
    <property type="term" value="F:kinase activity"/>
    <property type="evidence" value="ECO:0007669"/>
    <property type="project" value="UniProtKB-KW"/>
</dbReference>
<dbReference type="PANTHER" id="PTHR42774">
    <property type="entry name" value="PHOSPHOTRANSFERASE SYSTEM TRANSPORT PROTEIN"/>
    <property type="match status" value="1"/>
</dbReference>
<evidence type="ECO:0000313" key="1">
    <source>
        <dbReference type="EMBL" id="GAD97361.1"/>
    </source>
</evidence>
<dbReference type="Gene3D" id="3.40.1190.20">
    <property type="match status" value="1"/>
</dbReference>
<comment type="caution">
    <text evidence="1">The sequence shown here is derived from an EMBL/GenBank/DDBJ whole genome shotgun (WGS) entry which is preliminary data.</text>
</comment>
<accession>V5G5W0</accession>
<dbReference type="PANTHER" id="PTHR42774:SF3">
    <property type="entry name" value="KETOHEXOKINASE"/>
    <property type="match status" value="1"/>
</dbReference>
<sequence length="244" mass="27205">MHIFGQDRQNALFADADNASYAWVRVDHYPGEDEKLRASCLARRRGGNCPNTVEVLEQLIQTKKGQQKEKNGFEPLSPVLVAVLPAQSSPAVQFVRDSFGPNVDLTHCLYREAFHEPASSYIISSQATSSRTIVNYNELPEMTHDEFNALIDRLHLQNSGDGTWFHFEGRIPDVNLQNVKSLRTRLPAATISVEAEKPGRPGLPELAAEADVVFYAKGWAQVCILEMTMPLLDAQADTNRDTHS</sequence>
<dbReference type="HOGENOM" id="CLU_027634_3_1_1"/>
<dbReference type="EMBL" id="BAUL01000197">
    <property type="protein sequence ID" value="GAD97361.1"/>
    <property type="molecule type" value="Genomic_DNA"/>
</dbReference>
<dbReference type="InParanoid" id="V5G5W0"/>
<keyword evidence="1" id="KW-0808">Transferase</keyword>
<gene>
    <name evidence="1" type="ORF">PVAR5_6036</name>
</gene>
<name>V5G5W0_BYSSN</name>
<dbReference type="Proteomes" id="UP000018001">
    <property type="component" value="Unassembled WGS sequence"/>
</dbReference>
<keyword evidence="2" id="KW-1185">Reference proteome</keyword>
<keyword evidence="1" id="KW-0418">Kinase</keyword>
<protein>
    <submittedName>
        <fullName evidence="1">Ketohexokinase, putative</fullName>
    </submittedName>
</protein>
<dbReference type="InterPro" id="IPR029056">
    <property type="entry name" value="Ribokinase-like"/>
</dbReference>
<reference evidence="2" key="1">
    <citation type="journal article" date="2014" name="Genome Announc.">
        <title>Draft genome sequence of the formaldehyde-resistant fungus Byssochlamys spectabilis No. 5 (anamorph Paecilomyces variotii No. 5) (NBRC109023).</title>
        <authorList>
            <person name="Oka T."/>
            <person name="Ekino K."/>
            <person name="Fukuda K."/>
            <person name="Nomura Y."/>
        </authorList>
    </citation>
    <scope>NUCLEOTIDE SEQUENCE [LARGE SCALE GENOMIC DNA]</scope>
    <source>
        <strain evidence="2">No. 5 / NBRC 109023</strain>
    </source>
</reference>
<dbReference type="OrthoDB" id="204058at2759"/>
<dbReference type="eggNOG" id="KOG2947">
    <property type="taxonomic scope" value="Eukaryota"/>
</dbReference>
<dbReference type="AlphaFoldDB" id="V5G5W0"/>
<proteinExistence type="predicted"/>
<dbReference type="InterPro" id="IPR052562">
    <property type="entry name" value="Ketohexokinase-related"/>
</dbReference>